<reference evidence="6 7" key="1">
    <citation type="submission" date="2018-06" db="EMBL/GenBank/DDBJ databases">
        <authorList>
            <consortium name="Pathogen Informatics"/>
            <person name="Doyle S."/>
        </authorList>
    </citation>
    <scope>NUCLEOTIDE SEQUENCE [LARGE SCALE GENOMIC DNA]</scope>
    <source>
        <strain evidence="6 7">NCTC12961</strain>
    </source>
</reference>
<dbReference type="SUPFAM" id="SSF51556">
    <property type="entry name" value="Metallo-dependent hydrolases"/>
    <property type="match status" value="1"/>
</dbReference>
<feature type="binding site" description="via carbamate group" evidence="1">
    <location>
        <position position="152"/>
    </location>
    <ligand>
        <name>Zn(2+)</name>
        <dbReference type="ChEBI" id="CHEBI:29105"/>
        <label>2</label>
    </ligand>
</feature>
<gene>
    <name evidence="5" type="ORF">I6G64_15255</name>
    <name evidence="6" type="ORF">NCTC12961_05300</name>
</gene>
<reference evidence="5 8" key="2">
    <citation type="submission" date="2020-12" db="EMBL/GenBank/DDBJ databases">
        <title>FDA dAtabase for Regulatory Grade micrObial Sequences (FDA-ARGOS): Supporting development and validation of Infectious Disease Dx tests.</title>
        <authorList>
            <person name="Sproer C."/>
            <person name="Gronow S."/>
            <person name="Severitt S."/>
            <person name="Schroder I."/>
            <person name="Tallon L."/>
            <person name="Sadzewicz L."/>
            <person name="Zhao X."/>
            <person name="Boylan J."/>
            <person name="Ott S."/>
            <person name="Bowen H."/>
            <person name="Vavikolanu K."/>
            <person name="Mehta A."/>
            <person name="Aluvathingal J."/>
            <person name="Nadendla S."/>
            <person name="Lowell S."/>
            <person name="Myers T."/>
            <person name="Yan Y."/>
            <person name="Sichtig H."/>
        </authorList>
    </citation>
    <scope>NUCLEOTIDE SEQUENCE [LARGE SCALE GENOMIC DNA]</scope>
    <source>
        <strain evidence="5 8">FDAARGOS_907</strain>
    </source>
</reference>
<evidence type="ECO:0000313" key="7">
    <source>
        <dbReference type="Proteomes" id="UP000248897"/>
    </source>
</evidence>
<dbReference type="SUPFAM" id="SSF51338">
    <property type="entry name" value="Composite domain of metallo-dependent hydrolases"/>
    <property type="match status" value="1"/>
</dbReference>
<dbReference type="InterPro" id="IPR006680">
    <property type="entry name" value="Amidohydro-rel"/>
</dbReference>
<dbReference type="EMBL" id="LS483469">
    <property type="protein sequence ID" value="SQI45782.1"/>
    <property type="molecule type" value="Genomic_DNA"/>
</dbReference>
<organism evidence="6 7">
    <name type="scientific">Serratia plymuthica</name>
    <dbReference type="NCBI Taxonomy" id="82996"/>
    <lineage>
        <taxon>Bacteria</taxon>
        <taxon>Pseudomonadati</taxon>
        <taxon>Pseudomonadota</taxon>
        <taxon>Gammaproteobacteria</taxon>
        <taxon>Enterobacterales</taxon>
        <taxon>Yersiniaceae</taxon>
        <taxon>Serratia</taxon>
    </lineage>
</organism>
<feature type="site" description="Transition state stabilizer" evidence="3">
    <location>
        <position position="154"/>
    </location>
</feature>
<feature type="binding site" evidence="1">
    <location>
        <position position="209"/>
    </location>
    <ligand>
        <name>Zn(2+)</name>
        <dbReference type="ChEBI" id="CHEBI:29105"/>
        <label>2</label>
    </ligand>
</feature>
<keyword evidence="1" id="KW-0862">Zinc</keyword>
<dbReference type="Gene3D" id="3.20.20.140">
    <property type="entry name" value="Metal-dependent hydrolases"/>
    <property type="match status" value="1"/>
</dbReference>
<feature type="binding site" evidence="1">
    <location>
        <position position="60"/>
    </location>
    <ligand>
        <name>Zn(2+)</name>
        <dbReference type="ChEBI" id="CHEBI:29105"/>
        <label>1</label>
    </ligand>
</feature>
<evidence type="ECO:0000259" key="4">
    <source>
        <dbReference type="Pfam" id="PF01979"/>
    </source>
</evidence>
<evidence type="ECO:0000313" key="5">
    <source>
        <dbReference type="EMBL" id="QPS18957.1"/>
    </source>
</evidence>
<dbReference type="InterPro" id="IPR011059">
    <property type="entry name" value="Metal-dep_hydrolase_composite"/>
</dbReference>
<dbReference type="GO" id="GO:0046872">
    <property type="term" value="F:metal ion binding"/>
    <property type="evidence" value="ECO:0007669"/>
    <property type="project" value="UniProtKB-KW"/>
</dbReference>
<dbReference type="EC" id="3.5.2.3" evidence="5"/>
<accession>A0A2X4VG53</accession>
<evidence type="ECO:0000313" key="8">
    <source>
        <dbReference type="Proteomes" id="UP000594967"/>
    </source>
</evidence>
<dbReference type="Pfam" id="PF01979">
    <property type="entry name" value="Amidohydro_1"/>
    <property type="match status" value="1"/>
</dbReference>
<dbReference type="STRING" id="82996.ADP72_13690"/>
<proteinExistence type="predicted"/>
<dbReference type="InterPro" id="IPR020043">
    <property type="entry name" value="Deacetylase_Atu3266-like"/>
</dbReference>
<dbReference type="PANTHER" id="PTHR42717:SF1">
    <property type="entry name" value="IMIDAZOLONEPROPIONASE AND RELATED AMIDOHYDROLASES"/>
    <property type="match status" value="1"/>
</dbReference>
<dbReference type="GO" id="GO:0004151">
    <property type="term" value="F:dihydroorotase activity"/>
    <property type="evidence" value="ECO:0007669"/>
    <property type="project" value="UniProtKB-EC"/>
</dbReference>
<evidence type="ECO:0000256" key="3">
    <source>
        <dbReference type="PIRSR" id="PIRSR039004-3"/>
    </source>
</evidence>
<dbReference type="GO" id="GO:0019213">
    <property type="term" value="F:deacetylase activity"/>
    <property type="evidence" value="ECO:0007669"/>
    <property type="project" value="InterPro"/>
</dbReference>
<dbReference type="Gene3D" id="2.30.40.10">
    <property type="entry name" value="Urease, subunit C, domain 1"/>
    <property type="match status" value="1"/>
</dbReference>
<dbReference type="InterPro" id="IPR032466">
    <property type="entry name" value="Metal_Hydrolase"/>
</dbReference>
<evidence type="ECO:0000256" key="1">
    <source>
        <dbReference type="PIRSR" id="PIRSR039004-1"/>
    </source>
</evidence>
<dbReference type="PIRSF" id="PIRSF039004">
    <property type="entry name" value="ADE_EF_0837"/>
    <property type="match status" value="1"/>
</dbReference>
<dbReference type="AlphaFoldDB" id="A0A2X4VG53"/>
<dbReference type="Proteomes" id="UP000594967">
    <property type="component" value="Chromosome"/>
</dbReference>
<keyword evidence="8" id="KW-1185">Reference proteome</keyword>
<feature type="modified residue" description="N6-carboxylysine" evidence="2">
    <location>
        <position position="152"/>
    </location>
</feature>
<feature type="binding site" evidence="1">
    <location>
        <position position="269"/>
    </location>
    <ligand>
        <name>Zn(2+)</name>
        <dbReference type="ChEBI" id="CHEBI:29105"/>
        <label>1</label>
    </ligand>
</feature>
<feature type="binding site" description="via carbamate group" evidence="1">
    <location>
        <position position="152"/>
    </location>
    <ligand>
        <name>Zn(2+)</name>
        <dbReference type="ChEBI" id="CHEBI:29105"/>
        <label>1</label>
    </ligand>
</feature>
<dbReference type="NCBIfam" id="TIGR03583">
    <property type="entry name" value="EF_0837"/>
    <property type="match status" value="1"/>
</dbReference>
<sequence length="379" mass="40843">MYDLVIRRARLADDRLVDLAVQDGKIVDVGQLADDVSAGRQLDLAGNCRLSAGWIDSHVHCYPSSPIYYDEPDLVGVASGVTSVVDAGSTGTDDVDEFYALTRRAKTNVFAFLNISRIGLLRQNELADLADIDPPTVKKSIDAYPGFIIGIKARMSSSVVGQNGIVPLVRAKQIQQENNRLPLMVHIGNNPPNLDDIADLLTRGDIITHCYNGKPNRILTPAGTLRESIQRALKRGVLLDVGHGTASFNFDVARQAIGLGILPHTISSDIYCRNRMAGPVHSLATVMSKFFSIGLSLPQVIACVTENAASALNLTHKGRLEPGYDADFTLFDLRQGPQVFADSEGQSVGGEQLLVPLAAVVAGEILLTDEGKAHHVFDL</sequence>
<dbReference type="NCBIfam" id="NF006689">
    <property type="entry name" value="PRK09237.1"/>
    <property type="match status" value="1"/>
</dbReference>
<name>A0A2X4VG53_SERPL</name>
<feature type="binding site" evidence="1">
    <location>
        <position position="58"/>
    </location>
    <ligand>
        <name>Zn(2+)</name>
        <dbReference type="ChEBI" id="CHEBI:29105"/>
        <label>1</label>
    </ligand>
</feature>
<keyword evidence="5" id="KW-0378">Hydrolase</keyword>
<dbReference type="PANTHER" id="PTHR42717">
    <property type="entry name" value="DIHYDROOROTASE-RELATED"/>
    <property type="match status" value="1"/>
</dbReference>
<feature type="binding site" evidence="1">
    <location>
        <position position="186"/>
    </location>
    <ligand>
        <name>Zn(2+)</name>
        <dbReference type="ChEBI" id="CHEBI:29105"/>
        <label>2</label>
    </ligand>
</feature>
<dbReference type="InterPro" id="IPR047601">
    <property type="entry name" value="EF_0837-like"/>
</dbReference>
<protein>
    <submittedName>
        <fullName evidence="5">Amidohydrolase/deacetylase family metallohydrolase</fullName>
        <ecNumber evidence="5">3.5.2.3</ecNumber>
    </submittedName>
    <submittedName>
        <fullName evidence="6">Dihydroorotase</fullName>
    </submittedName>
</protein>
<evidence type="ECO:0000313" key="6">
    <source>
        <dbReference type="EMBL" id="SQI45782.1"/>
    </source>
</evidence>
<dbReference type="EMBL" id="CP065673">
    <property type="protein sequence ID" value="QPS18957.1"/>
    <property type="molecule type" value="Genomic_DNA"/>
</dbReference>
<dbReference type="Proteomes" id="UP000248897">
    <property type="component" value="Chromosome 1"/>
</dbReference>
<evidence type="ECO:0000256" key="2">
    <source>
        <dbReference type="PIRSR" id="PIRSR039004-2"/>
    </source>
</evidence>
<dbReference type="RefSeq" id="WP_063200983.1">
    <property type="nucleotide sequence ID" value="NZ_CAMITG010000001.1"/>
</dbReference>
<keyword evidence="1" id="KW-0479">Metal-binding</keyword>
<feature type="domain" description="Amidohydrolase-related" evidence="4">
    <location>
        <begin position="290"/>
        <end position="344"/>
    </location>
</feature>